<reference evidence="8 9" key="1">
    <citation type="submission" date="2018-08" db="EMBL/GenBank/DDBJ databases">
        <title>Draft genome sequences of two Aspergillus turcosus clinical strains isolated from bronchoalveolar lavage fluid: one azole-susceptible and the other azole-resistant.</title>
        <authorList>
            <person name="Parent-Michaud M."/>
            <person name="Dufresne P.J."/>
            <person name="Fournier E."/>
            <person name="Martineau C."/>
            <person name="Moreira S."/>
            <person name="Perkins V."/>
            <person name="De Repentigny L."/>
            <person name="Dufresne S.F."/>
        </authorList>
    </citation>
    <scope>NUCLEOTIDE SEQUENCE [LARGE SCALE GENOMIC DNA]</scope>
    <source>
        <strain evidence="8">HMR AF 1038</strain>
    </source>
</reference>
<dbReference type="GO" id="GO:0000981">
    <property type="term" value="F:DNA-binding transcription factor activity, RNA polymerase II-specific"/>
    <property type="evidence" value="ECO:0007669"/>
    <property type="project" value="TreeGrafter"/>
</dbReference>
<feature type="compositionally biased region" description="Polar residues" evidence="5">
    <location>
        <begin position="233"/>
        <end position="246"/>
    </location>
</feature>
<dbReference type="EMBL" id="NIDN02000138">
    <property type="protein sequence ID" value="RLL95765.1"/>
    <property type="molecule type" value="Genomic_DNA"/>
</dbReference>
<evidence type="ECO:0000256" key="4">
    <source>
        <dbReference type="ARBA" id="ARBA00023242"/>
    </source>
</evidence>
<feature type="compositionally biased region" description="Acidic residues" evidence="5">
    <location>
        <begin position="482"/>
        <end position="494"/>
    </location>
</feature>
<sequence>MRSGIQKAGAIPFFALILFSILSLVPSLAKEWDFYNLQIGYRSYSRNEDWHLPRVKDGAIDVRPRASSTGALCKPFLVGGSFQPCPDRKGRPRRGALDAPSLSAFEAAPVFDSDPMTQTATRSSSFTRGVHAFKTFFIKQLDDYQILQPFSPGSAPSVPTATARPVPPPVNASVAPVPFISEDTQHWSRITNQTSATKHILESSRIRFLSGCHDAWQQACLVATGFLKSFPSTSGTQPLSSNSSESGFPLQSPGQEPVQKTVLQPLPADALAAPTKPITQAAPAAGQSDVVAVDDSPKKMRGSCMAIVIGLVVGDQLHEIDGHYLFSSVRQEKRSELIENDDQEAKRPVPPLLRVQVKKARMRSATTRCRELGLSEECSYRPEDMPPPHCPQGLLLPQQLRRLRALRAPSLPAPLVVIGSAAPPSSTWNGREPSPRRMLQHSRETRSRRRYTLGVFSHRRTQSGSAVYPARGNLSQAPGQIDSDESSVGESDEMDDAIEVSSSRSDETFHTATRSPVPELIRQSRGAQGSHFTRLRQAQERRTGSVKREEPIEDRLPRLRHSHLAGGTFVSAVVEVDEEMMDSPVDLSKEDADRLVTVYLNLDYVSLPILDLQDFRAAYEAASVAGDSTTPNAFYAILNTIFALACLSVDGMGDERAKYFFKEGQRLANLFDQYKSLDLLRLYLLQVQYLNAIGDLHTAWALIGSTIRLAQSLRLPFDAKQHGHSRKGRETCRRLWHGAIIMERILALQLGIAPQTPDPLRVPLPTHLDTDYVDVISGARSSGQGERASIIEFFTACARLYRLVDDVMAWEEEARVRPHGCAMKKLLSLDFTRLLKADSLLHDWNQSLPSSLRSSGLHGTDEESIVVRQRNILRARYLYLRLRLNRPLVTLGLALTAGCKCKSDGQPHIVERRLTPDSPIALSLVHGASIKCVRAALELTELIRVHEAGLLRLDTPHDASHYLNPPYWESVDYLYVCGTVFLASFNHQCPFFGDMTDEEDEQCRVLWPCIVNLLDRYQGYRRRGRTNNVAQACSRTLSELAKAVEGTNTGRTVDSAVLGQDARARFSQRTEMESPIRHRRMSGASQTDPLGTVPEFPVWMDSLPVDLVG</sequence>
<protein>
    <recommendedName>
        <fullName evidence="7">Xylanolytic transcriptional activator regulatory domain-containing protein</fullName>
    </recommendedName>
</protein>
<gene>
    <name evidence="8" type="ORF">CFD26_103912</name>
</gene>
<evidence type="ECO:0000256" key="3">
    <source>
        <dbReference type="ARBA" id="ARBA00023163"/>
    </source>
</evidence>
<dbReference type="AlphaFoldDB" id="A0A397GYZ2"/>
<evidence type="ECO:0000256" key="1">
    <source>
        <dbReference type="ARBA" id="ARBA00023015"/>
    </source>
</evidence>
<feature type="domain" description="Xylanolytic transcriptional activator regulatory" evidence="7">
    <location>
        <begin position="699"/>
        <end position="771"/>
    </location>
</feature>
<keyword evidence="4" id="KW-0539">Nucleus</keyword>
<dbReference type="GO" id="GO:0005634">
    <property type="term" value="C:nucleus"/>
    <property type="evidence" value="ECO:0007669"/>
    <property type="project" value="TreeGrafter"/>
</dbReference>
<feature type="region of interest" description="Disordered" evidence="5">
    <location>
        <begin position="233"/>
        <end position="257"/>
    </location>
</feature>
<dbReference type="GO" id="GO:0008270">
    <property type="term" value="F:zinc ion binding"/>
    <property type="evidence" value="ECO:0007669"/>
    <property type="project" value="InterPro"/>
</dbReference>
<keyword evidence="6" id="KW-0732">Signal</keyword>
<keyword evidence="1" id="KW-0805">Transcription regulation</keyword>
<evidence type="ECO:0000313" key="8">
    <source>
        <dbReference type="EMBL" id="RLL95765.1"/>
    </source>
</evidence>
<dbReference type="Proteomes" id="UP000215289">
    <property type="component" value="Unassembled WGS sequence"/>
</dbReference>
<feature type="signal peptide" evidence="6">
    <location>
        <begin position="1"/>
        <end position="29"/>
    </location>
</feature>
<keyword evidence="9" id="KW-1185">Reference proteome</keyword>
<evidence type="ECO:0000313" key="9">
    <source>
        <dbReference type="Proteomes" id="UP000215289"/>
    </source>
</evidence>
<dbReference type="PANTHER" id="PTHR47424">
    <property type="entry name" value="REGULATORY PROTEIN GAL4"/>
    <property type="match status" value="1"/>
</dbReference>
<dbReference type="GO" id="GO:0000978">
    <property type="term" value="F:RNA polymerase II cis-regulatory region sequence-specific DNA binding"/>
    <property type="evidence" value="ECO:0007669"/>
    <property type="project" value="TreeGrafter"/>
</dbReference>
<accession>A0A397GYZ2</accession>
<feature type="compositionally biased region" description="Basic and acidic residues" evidence="5">
    <location>
        <begin position="537"/>
        <end position="551"/>
    </location>
</feature>
<dbReference type="InterPro" id="IPR007219">
    <property type="entry name" value="XnlR_reg_dom"/>
</dbReference>
<dbReference type="OrthoDB" id="424974at2759"/>
<dbReference type="GO" id="GO:0000435">
    <property type="term" value="P:positive regulation of transcription from RNA polymerase II promoter by galactose"/>
    <property type="evidence" value="ECO:0007669"/>
    <property type="project" value="TreeGrafter"/>
</dbReference>
<dbReference type="CDD" id="cd12148">
    <property type="entry name" value="fungal_TF_MHR"/>
    <property type="match status" value="1"/>
</dbReference>
<dbReference type="InterPro" id="IPR051127">
    <property type="entry name" value="Fungal_SecMet_Regulators"/>
</dbReference>
<evidence type="ECO:0000259" key="7">
    <source>
        <dbReference type="SMART" id="SM00906"/>
    </source>
</evidence>
<organism evidence="8 9">
    <name type="scientific">Aspergillus turcosus</name>
    <dbReference type="NCBI Taxonomy" id="1245748"/>
    <lineage>
        <taxon>Eukaryota</taxon>
        <taxon>Fungi</taxon>
        <taxon>Dikarya</taxon>
        <taxon>Ascomycota</taxon>
        <taxon>Pezizomycotina</taxon>
        <taxon>Eurotiomycetes</taxon>
        <taxon>Eurotiomycetidae</taxon>
        <taxon>Eurotiales</taxon>
        <taxon>Aspergillaceae</taxon>
        <taxon>Aspergillus</taxon>
        <taxon>Aspergillus subgen. Fumigati</taxon>
    </lineage>
</organism>
<proteinExistence type="predicted"/>
<feature type="region of interest" description="Disordered" evidence="5">
    <location>
        <begin position="525"/>
        <end position="551"/>
    </location>
</feature>
<dbReference type="SMART" id="SM00906">
    <property type="entry name" value="Fungal_trans"/>
    <property type="match status" value="1"/>
</dbReference>
<evidence type="ECO:0000256" key="6">
    <source>
        <dbReference type="SAM" id="SignalP"/>
    </source>
</evidence>
<feature type="chain" id="PRO_5043166627" description="Xylanolytic transcriptional activator regulatory domain-containing protein" evidence="6">
    <location>
        <begin position="30"/>
        <end position="1109"/>
    </location>
</feature>
<evidence type="ECO:0000256" key="5">
    <source>
        <dbReference type="SAM" id="MobiDB-lite"/>
    </source>
</evidence>
<dbReference type="GO" id="GO:0006351">
    <property type="term" value="P:DNA-templated transcription"/>
    <property type="evidence" value="ECO:0007669"/>
    <property type="project" value="InterPro"/>
</dbReference>
<feature type="region of interest" description="Disordered" evidence="5">
    <location>
        <begin position="1068"/>
        <end position="1089"/>
    </location>
</feature>
<keyword evidence="3" id="KW-0804">Transcription</keyword>
<feature type="region of interest" description="Disordered" evidence="5">
    <location>
        <begin position="423"/>
        <end position="494"/>
    </location>
</feature>
<keyword evidence="2" id="KW-0238">DNA-binding</keyword>
<evidence type="ECO:0000256" key="2">
    <source>
        <dbReference type="ARBA" id="ARBA00023125"/>
    </source>
</evidence>
<comment type="caution">
    <text evidence="8">The sequence shown here is derived from an EMBL/GenBank/DDBJ whole genome shotgun (WGS) entry which is preliminary data.</text>
</comment>
<feature type="compositionally biased region" description="Basic residues" evidence="5">
    <location>
        <begin position="446"/>
        <end position="461"/>
    </location>
</feature>
<dbReference type="STRING" id="1245748.A0A397GYZ2"/>
<name>A0A397GYZ2_9EURO</name>
<dbReference type="Pfam" id="PF04082">
    <property type="entry name" value="Fungal_trans"/>
    <property type="match status" value="1"/>
</dbReference>
<dbReference type="PANTHER" id="PTHR47424:SF3">
    <property type="entry name" value="REGULATORY PROTEIN GAL4"/>
    <property type="match status" value="1"/>
</dbReference>